<feature type="domain" description="TIR" evidence="16">
    <location>
        <begin position="388"/>
        <end position="448"/>
    </location>
</feature>
<evidence type="ECO:0000256" key="13">
    <source>
        <dbReference type="ARBA" id="ARBA00023198"/>
    </source>
</evidence>
<evidence type="ECO:0000256" key="14">
    <source>
        <dbReference type="ARBA" id="ARBA00023319"/>
    </source>
</evidence>
<evidence type="ECO:0000256" key="9">
    <source>
        <dbReference type="ARBA" id="ARBA00023136"/>
    </source>
</evidence>
<keyword evidence="19" id="KW-1185">Reference proteome</keyword>
<keyword evidence="14" id="KW-0393">Immunoglobulin domain</keyword>
<evidence type="ECO:0000256" key="6">
    <source>
        <dbReference type="ARBA" id="ARBA00022801"/>
    </source>
</evidence>
<name>A0A401SL45_CHIPU</name>
<dbReference type="Gene3D" id="3.40.50.10140">
    <property type="entry name" value="Toll/interleukin-1 receptor homology (TIR) domain"/>
    <property type="match status" value="1"/>
</dbReference>
<keyword evidence="8" id="KW-0520">NAD</keyword>
<keyword evidence="12" id="KW-0325">Glycoprotein</keyword>
<keyword evidence="7 15" id="KW-1133">Transmembrane helix</keyword>
<evidence type="ECO:0000259" key="17">
    <source>
        <dbReference type="PROSITE" id="PS50835"/>
    </source>
</evidence>
<evidence type="ECO:0000256" key="1">
    <source>
        <dbReference type="ARBA" id="ARBA00004479"/>
    </source>
</evidence>
<sequence>MCHCTNTHLHLPCHNNQTQIHERGELTKCPFSGSTTVFTREGEHARLRCKLCNASTPLALHDLQTHGFNISWFHNASKVGRAEFSGNRSRITLEGTSLGFWPTFVNDSGNYFCSVSNGTHKIVSAVTTLNVKKNKGLCHDDAYPFSQHIGRSIMLPCPKLGDYSDKKENIIWLKNCTENVHTGAMYTIQKVQEESAGLYMCVLPLENGGVQYNVTRTLNLKAKEYIEPFKPKLIYPIDEQIELGLGEKREIECKAIANKEAVDFCVLFWNFNHNYLTSGGNDVYENSSRIVPEDNRVSVIAPLVFMKIKKEHLNKTFQCVLTCQDTQQIGNIILLEKGKGDTDPVVLPIIMAVAVFISVAVVYVKFKIYFVLCFRDFISRDETLEDSKEYDAYVLLLKSNDAVLSAKEETFALEVLPSILEEKFGYRLCIFERDVLPGGGRIGLFLSS</sequence>
<reference evidence="18 19" key="1">
    <citation type="journal article" date="2018" name="Nat. Ecol. Evol.">
        <title>Shark genomes provide insights into elasmobranch evolution and the origin of vertebrates.</title>
        <authorList>
            <person name="Hara Y"/>
            <person name="Yamaguchi K"/>
            <person name="Onimaru K"/>
            <person name="Kadota M"/>
            <person name="Koyanagi M"/>
            <person name="Keeley SD"/>
            <person name="Tatsumi K"/>
            <person name="Tanaka K"/>
            <person name="Motone F"/>
            <person name="Kageyama Y"/>
            <person name="Nozu R"/>
            <person name="Adachi N"/>
            <person name="Nishimura O"/>
            <person name="Nakagawa R"/>
            <person name="Tanegashima C"/>
            <person name="Kiyatake I"/>
            <person name="Matsumoto R"/>
            <person name="Murakumo K"/>
            <person name="Nishida K"/>
            <person name="Terakita A"/>
            <person name="Kuratani S"/>
            <person name="Sato K"/>
            <person name="Hyodo S Kuraku.S."/>
        </authorList>
    </citation>
    <scope>NUCLEOTIDE SEQUENCE [LARGE SCALE GENOMIC DNA]</scope>
</reference>
<feature type="transmembrane region" description="Helical" evidence="15">
    <location>
        <begin position="345"/>
        <end position="366"/>
    </location>
</feature>
<evidence type="ECO:0000256" key="15">
    <source>
        <dbReference type="SAM" id="Phobius"/>
    </source>
</evidence>
<keyword evidence="3 15" id="KW-0812">Transmembrane</keyword>
<dbReference type="Pfam" id="PF18452">
    <property type="entry name" value="Ig_6"/>
    <property type="match status" value="1"/>
</dbReference>
<protein>
    <recommendedName>
        <fullName evidence="20">Ig-like domain-containing protein</fullName>
    </recommendedName>
</protein>
<evidence type="ECO:0000259" key="16">
    <source>
        <dbReference type="PROSITE" id="PS50104"/>
    </source>
</evidence>
<keyword evidence="4" id="KW-0732">Signal</keyword>
<dbReference type="PANTHER" id="PTHR11890:SF6">
    <property type="entry name" value="INTERLEUKIN-18 RECEPTOR 1"/>
    <property type="match status" value="1"/>
</dbReference>
<dbReference type="InterPro" id="IPR015621">
    <property type="entry name" value="IL-1_rcpt_fam"/>
</dbReference>
<feature type="domain" description="Ig-like" evidence="17">
    <location>
        <begin position="150"/>
        <end position="217"/>
    </location>
</feature>
<dbReference type="InterPro" id="IPR000157">
    <property type="entry name" value="TIR_dom"/>
</dbReference>
<evidence type="ECO:0000256" key="8">
    <source>
        <dbReference type="ARBA" id="ARBA00023027"/>
    </source>
</evidence>
<keyword evidence="13" id="KW-0395">Inflammatory response</keyword>
<keyword evidence="9 15" id="KW-0472">Membrane</keyword>
<dbReference type="GO" id="GO:0006954">
    <property type="term" value="P:inflammatory response"/>
    <property type="evidence" value="ECO:0007669"/>
    <property type="project" value="UniProtKB-KW"/>
</dbReference>
<dbReference type="PROSITE" id="PS50835">
    <property type="entry name" value="IG_LIKE"/>
    <property type="match status" value="2"/>
</dbReference>
<comment type="caution">
    <text evidence="18">The sequence shown here is derived from an EMBL/GenBank/DDBJ whole genome shotgun (WGS) entry which is preliminary data.</text>
</comment>
<evidence type="ECO:0000313" key="19">
    <source>
        <dbReference type="Proteomes" id="UP000287033"/>
    </source>
</evidence>
<evidence type="ECO:0000256" key="4">
    <source>
        <dbReference type="ARBA" id="ARBA00022729"/>
    </source>
</evidence>
<keyword evidence="10" id="KW-1015">Disulfide bond</keyword>
<dbReference type="InterPro" id="IPR041416">
    <property type="entry name" value="IL-1RAcP-like_ig"/>
</dbReference>
<comment type="similarity">
    <text evidence="2">Belongs to the interleukin-1 receptor family.</text>
</comment>
<evidence type="ECO:0000256" key="3">
    <source>
        <dbReference type="ARBA" id="ARBA00022692"/>
    </source>
</evidence>
<evidence type="ECO:0000256" key="7">
    <source>
        <dbReference type="ARBA" id="ARBA00022989"/>
    </source>
</evidence>
<dbReference type="InterPro" id="IPR007110">
    <property type="entry name" value="Ig-like_dom"/>
</dbReference>
<dbReference type="Gene3D" id="2.60.40.10">
    <property type="entry name" value="Immunoglobulins"/>
    <property type="match status" value="3"/>
</dbReference>
<evidence type="ECO:0000256" key="5">
    <source>
        <dbReference type="ARBA" id="ARBA00022737"/>
    </source>
</evidence>
<dbReference type="Proteomes" id="UP000287033">
    <property type="component" value="Unassembled WGS sequence"/>
</dbReference>
<dbReference type="InterPro" id="IPR003599">
    <property type="entry name" value="Ig_sub"/>
</dbReference>
<keyword evidence="6" id="KW-0378">Hydrolase</keyword>
<dbReference type="STRING" id="137246.A0A401SL45"/>
<dbReference type="InterPro" id="IPR013783">
    <property type="entry name" value="Ig-like_fold"/>
</dbReference>
<dbReference type="OrthoDB" id="9940746at2759"/>
<organism evidence="18 19">
    <name type="scientific">Chiloscyllium punctatum</name>
    <name type="common">Brownbanded bambooshark</name>
    <name type="synonym">Hemiscyllium punctatum</name>
    <dbReference type="NCBI Taxonomy" id="137246"/>
    <lineage>
        <taxon>Eukaryota</taxon>
        <taxon>Metazoa</taxon>
        <taxon>Chordata</taxon>
        <taxon>Craniata</taxon>
        <taxon>Vertebrata</taxon>
        <taxon>Chondrichthyes</taxon>
        <taxon>Elasmobranchii</taxon>
        <taxon>Galeomorphii</taxon>
        <taxon>Galeoidea</taxon>
        <taxon>Orectolobiformes</taxon>
        <taxon>Hemiscylliidae</taxon>
        <taxon>Chiloscyllium</taxon>
    </lineage>
</organism>
<accession>A0A401SL45</accession>
<dbReference type="SUPFAM" id="SSF48726">
    <property type="entry name" value="Immunoglobulin"/>
    <property type="match status" value="2"/>
</dbReference>
<keyword evidence="5" id="KW-0677">Repeat</keyword>
<feature type="domain" description="Ig-like" evidence="17">
    <location>
        <begin position="30"/>
        <end position="124"/>
    </location>
</feature>
<dbReference type="GO" id="GO:0004908">
    <property type="term" value="F:interleukin-1 receptor activity"/>
    <property type="evidence" value="ECO:0007669"/>
    <property type="project" value="InterPro"/>
</dbReference>
<dbReference type="GO" id="GO:0016020">
    <property type="term" value="C:membrane"/>
    <property type="evidence" value="ECO:0007669"/>
    <property type="project" value="UniProtKB-SubCell"/>
</dbReference>
<evidence type="ECO:0000256" key="10">
    <source>
        <dbReference type="ARBA" id="ARBA00023157"/>
    </source>
</evidence>
<keyword evidence="11" id="KW-0675">Receptor</keyword>
<evidence type="ECO:0000256" key="11">
    <source>
        <dbReference type="ARBA" id="ARBA00023170"/>
    </source>
</evidence>
<comment type="subcellular location">
    <subcellularLocation>
        <location evidence="1">Membrane</location>
        <topology evidence="1">Single-pass type I membrane protein</topology>
    </subcellularLocation>
</comment>
<dbReference type="SUPFAM" id="SSF52200">
    <property type="entry name" value="Toll/Interleukin receptor TIR domain"/>
    <property type="match status" value="1"/>
</dbReference>
<evidence type="ECO:0000256" key="2">
    <source>
        <dbReference type="ARBA" id="ARBA00009752"/>
    </source>
</evidence>
<proteinExistence type="inferred from homology"/>
<dbReference type="EMBL" id="BEZZ01000342">
    <property type="protein sequence ID" value="GCC31114.1"/>
    <property type="molecule type" value="Genomic_DNA"/>
</dbReference>
<dbReference type="PROSITE" id="PS50104">
    <property type="entry name" value="TIR"/>
    <property type="match status" value="1"/>
</dbReference>
<dbReference type="GO" id="GO:0016787">
    <property type="term" value="F:hydrolase activity"/>
    <property type="evidence" value="ECO:0007669"/>
    <property type="project" value="UniProtKB-KW"/>
</dbReference>
<dbReference type="PRINTS" id="PR01536">
    <property type="entry name" value="INTRLKN1R12F"/>
</dbReference>
<gene>
    <name evidence="18" type="ORF">chiPu_0009570</name>
</gene>
<dbReference type="InterPro" id="IPR004074">
    <property type="entry name" value="IL-1_rcpt_I/II-typ"/>
</dbReference>
<dbReference type="InterPro" id="IPR035897">
    <property type="entry name" value="Toll_tir_struct_dom_sf"/>
</dbReference>
<evidence type="ECO:0000313" key="18">
    <source>
        <dbReference type="EMBL" id="GCC31114.1"/>
    </source>
</evidence>
<dbReference type="InterPro" id="IPR036179">
    <property type="entry name" value="Ig-like_dom_sf"/>
</dbReference>
<dbReference type="AlphaFoldDB" id="A0A401SL45"/>
<dbReference type="PANTHER" id="PTHR11890">
    <property type="entry name" value="INTERLEUKIN-1 RECEPTOR FAMILY MEMBER"/>
    <property type="match status" value="1"/>
</dbReference>
<evidence type="ECO:0008006" key="20">
    <source>
        <dbReference type="Google" id="ProtNLM"/>
    </source>
</evidence>
<dbReference type="PRINTS" id="PR01537">
    <property type="entry name" value="INTRLKN1R1F"/>
</dbReference>
<evidence type="ECO:0000256" key="12">
    <source>
        <dbReference type="ARBA" id="ARBA00023180"/>
    </source>
</evidence>
<dbReference type="SMART" id="SM00409">
    <property type="entry name" value="IG"/>
    <property type="match status" value="2"/>
</dbReference>